<dbReference type="Proteomes" id="UP000196102">
    <property type="component" value="Unassembled WGS sequence"/>
</dbReference>
<organism evidence="4 5">
    <name type="scientific">Nonlabens dokdonensis</name>
    <dbReference type="NCBI Taxonomy" id="328515"/>
    <lineage>
        <taxon>Bacteria</taxon>
        <taxon>Pseudomonadati</taxon>
        <taxon>Bacteroidota</taxon>
        <taxon>Flavobacteriia</taxon>
        <taxon>Flavobacteriales</taxon>
        <taxon>Flavobacteriaceae</taxon>
        <taxon>Nonlabens</taxon>
    </lineage>
</organism>
<evidence type="ECO:0000256" key="1">
    <source>
        <dbReference type="ARBA" id="ARBA00022729"/>
    </source>
</evidence>
<protein>
    <submittedName>
        <fullName evidence="4">Lysyl endopeptidase</fullName>
    </submittedName>
</protein>
<dbReference type="EMBL" id="MAAX01000210">
    <property type="protein sequence ID" value="OUS09598.1"/>
    <property type="molecule type" value="Genomic_DNA"/>
</dbReference>
<dbReference type="AlphaFoldDB" id="A0A1Z8AHI8"/>
<reference evidence="5" key="1">
    <citation type="journal article" date="2017" name="Proc. Natl. Acad. Sci. U.S.A.">
        <title>Simulation of Deepwater Horizon oil plume reveals substrate specialization within a complex community of hydrocarbon-degraders.</title>
        <authorList>
            <person name="Hu P."/>
            <person name="Dubinsky E.A."/>
            <person name="Probst A.J."/>
            <person name="Wang J."/>
            <person name="Sieber C.M.K."/>
            <person name="Tom L.M."/>
            <person name="Gardinali P."/>
            <person name="Banfield J.F."/>
            <person name="Atlas R.M."/>
            <person name="Andersen G.L."/>
        </authorList>
    </citation>
    <scope>NUCLEOTIDE SEQUENCE [LARGE SCALE GENOMIC DNA]</scope>
</reference>
<feature type="chain" id="PRO_5012757911" evidence="2">
    <location>
        <begin position="19"/>
        <end position="555"/>
    </location>
</feature>
<evidence type="ECO:0000313" key="5">
    <source>
        <dbReference type="Proteomes" id="UP000196102"/>
    </source>
</evidence>
<dbReference type="NCBIfam" id="TIGR04183">
    <property type="entry name" value="Por_Secre_tail"/>
    <property type="match status" value="1"/>
</dbReference>
<dbReference type="Gene3D" id="2.40.10.10">
    <property type="entry name" value="Trypsin-like serine proteases"/>
    <property type="match status" value="2"/>
</dbReference>
<dbReference type="Pfam" id="PF18962">
    <property type="entry name" value="Por_Secre_tail"/>
    <property type="match status" value="1"/>
</dbReference>
<comment type="caution">
    <text evidence="4">The sequence shown here is derived from an EMBL/GenBank/DDBJ whole genome shotgun (WGS) entry which is preliminary data.</text>
</comment>
<accession>A0A1Z8AHI8</accession>
<dbReference type="SUPFAM" id="SSF50494">
    <property type="entry name" value="Trypsin-like serine proteases"/>
    <property type="match status" value="1"/>
</dbReference>
<proteinExistence type="predicted"/>
<sequence length="555" mass="61555">MRKVYLLIALFACQLAVAQVTNESTPKSWDLAFKSQPQKITMPSIDLEAIQQQDAIDDQIRNKPYKFGHKIPVDLNLFNSGLWTELENGDRLWRLNIESKGARTINFLFDRYDLPVGAEMYLYNNDRSDRMGPYTENENQEDGILGSWIIYGDNVWIEYYEPAAVKNQGRISIEQVVHGYRGFGIEEENYLKLNESGSCNVDVQCNPNLGSSTGTDWTTIRDNYRQAVARIIINGNGLCTGTMINNVREDATPYFYTANHCLGASDGASSFYNANNWSFGFEWFTNTPDCATFANTTGPFNPTQVLNGASLKMNHGFSDTALFELNQTPPASWNLYYGGWDRTTTVPTEQLGVHHPSGDIMKLCRNDQAAVAQNVTIGGVTANTWAIADWDYGVTEGGSSGSCLLNNSGQIIGELYGGAAFCNGTVDNGQPDFYGRFSTAWNGGGSPATRLRDWLDPDNTSPNTLDGEFYDILNNEEINAVISIEIYPNPSSGLINVILENPASYDVFDLSGKLIQSGSFNQVENQLNIKELANGIYFLRIQDGNNSITEKISKI</sequence>
<name>A0A1Z8AHI8_9FLAO</name>
<dbReference type="PANTHER" id="PTHR36234:SF5">
    <property type="entry name" value="LYSYL ENDOPEPTIDASE"/>
    <property type="match status" value="1"/>
</dbReference>
<dbReference type="InterPro" id="IPR026444">
    <property type="entry name" value="Secre_tail"/>
</dbReference>
<evidence type="ECO:0000313" key="4">
    <source>
        <dbReference type="EMBL" id="OUS09598.1"/>
    </source>
</evidence>
<evidence type="ECO:0000256" key="2">
    <source>
        <dbReference type="SAM" id="SignalP"/>
    </source>
</evidence>
<evidence type="ECO:0000259" key="3">
    <source>
        <dbReference type="Pfam" id="PF18962"/>
    </source>
</evidence>
<dbReference type="RefSeq" id="WP_303688011.1">
    <property type="nucleotide sequence ID" value="NZ_CAJXYO010000014.1"/>
</dbReference>
<keyword evidence="1 2" id="KW-0732">Signal</keyword>
<feature type="domain" description="Secretion system C-terminal sorting" evidence="3">
    <location>
        <begin position="486"/>
        <end position="552"/>
    </location>
</feature>
<feature type="signal peptide" evidence="2">
    <location>
        <begin position="1"/>
        <end position="18"/>
    </location>
</feature>
<dbReference type="PANTHER" id="PTHR36234">
    <property type="entry name" value="LYSYL ENDOPEPTIDASE"/>
    <property type="match status" value="1"/>
</dbReference>
<dbReference type="InterPro" id="IPR009003">
    <property type="entry name" value="Peptidase_S1_PA"/>
</dbReference>
<dbReference type="InterPro" id="IPR043504">
    <property type="entry name" value="Peptidase_S1_PA_chymotrypsin"/>
</dbReference>
<gene>
    <name evidence="4" type="ORF">A9Q93_13675</name>
</gene>